<dbReference type="Proteomes" id="UP001381693">
    <property type="component" value="Unassembled WGS sequence"/>
</dbReference>
<gene>
    <name evidence="1" type="ORF">SK128_001636</name>
</gene>
<dbReference type="EMBL" id="JAXCGZ010000026">
    <property type="protein sequence ID" value="KAK7087000.1"/>
    <property type="molecule type" value="Genomic_DNA"/>
</dbReference>
<feature type="non-terminal residue" evidence="1">
    <location>
        <position position="59"/>
    </location>
</feature>
<name>A0AAN9AHF6_HALRR</name>
<keyword evidence="2" id="KW-1185">Reference proteome</keyword>
<evidence type="ECO:0000313" key="2">
    <source>
        <dbReference type="Proteomes" id="UP001381693"/>
    </source>
</evidence>
<sequence>MSIPTYRHVRLPELMILLVVPPEWSSIFIDVPIDPGANGRATLVAPLFMRSAKLSNIGS</sequence>
<accession>A0AAN9AHF6</accession>
<organism evidence="1 2">
    <name type="scientific">Halocaridina rubra</name>
    <name type="common">Hawaiian red shrimp</name>
    <dbReference type="NCBI Taxonomy" id="373956"/>
    <lineage>
        <taxon>Eukaryota</taxon>
        <taxon>Metazoa</taxon>
        <taxon>Ecdysozoa</taxon>
        <taxon>Arthropoda</taxon>
        <taxon>Crustacea</taxon>
        <taxon>Multicrustacea</taxon>
        <taxon>Malacostraca</taxon>
        <taxon>Eumalacostraca</taxon>
        <taxon>Eucarida</taxon>
        <taxon>Decapoda</taxon>
        <taxon>Pleocyemata</taxon>
        <taxon>Caridea</taxon>
        <taxon>Atyoidea</taxon>
        <taxon>Atyidae</taxon>
        <taxon>Halocaridina</taxon>
    </lineage>
</organism>
<reference evidence="1 2" key="1">
    <citation type="submission" date="2023-11" db="EMBL/GenBank/DDBJ databases">
        <title>Halocaridina rubra genome assembly.</title>
        <authorList>
            <person name="Smith C."/>
        </authorList>
    </citation>
    <scope>NUCLEOTIDE SEQUENCE [LARGE SCALE GENOMIC DNA]</scope>
    <source>
        <strain evidence="1">EP-1</strain>
        <tissue evidence="1">Whole</tissue>
    </source>
</reference>
<comment type="caution">
    <text evidence="1">The sequence shown here is derived from an EMBL/GenBank/DDBJ whole genome shotgun (WGS) entry which is preliminary data.</text>
</comment>
<evidence type="ECO:0000313" key="1">
    <source>
        <dbReference type="EMBL" id="KAK7087000.1"/>
    </source>
</evidence>
<proteinExistence type="predicted"/>
<dbReference type="AlphaFoldDB" id="A0AAN9AHF6"/>
<protein>
    <submittedName>
        <fullName evidence="1">Uncharacterized protein</fullName>
    </submittedName>
</protein>